<keyword evidence="6 12" id="KW-0378">Hydrolase</keyword>
<evidence type="ECO:0000256" key="5">
    <source>
        <dbReference type="ARBA" id="ARBA00016377"/>
    </source>
</evidence>
<sequence>MKIKRKETIYNGFYTFRKLIVEENGEEFEREQFDSGSAAAAIVYDTSRDLYLFVQQYRYSAQMEMLEIVAGVVEKDDPEKTIRKEIKEEIGYAVDKLEHIWDFYTSPGACTEKVYLYYAEVSQKQEEGGGLEEHHEHIKVKAFTFEELQKQKQFDAKTIIAVQWLAARNNATLENPEVTS</sequence>
<dbReference type="Gene3D" id="3.90.79.10">
    <property type="entry name" value="Nucleoside Triphosphate Pyrophosphohydrolase"/>
    <property type="match status" value="1"/>
</dbReference>
<dbReference type="AlphaFoldDB" id="A0A364REN8"/>
<dbReference type="EMBL" id="QMDV01000002">
    <property type="protein sequence ID" value="RAU82715.1"/>
    <property type="molecule type" value="Genomic_DNA"/>
</dbReference>
<comment type="cofactor">
    <cofactor evidence="2 9">
        <name>Mg(2+)</name>
        <dbReference type="ChEBI" id="CHEBI:18420"/>
    </cofactor>
</comment>
<evidence type="ECO:0000256" key="1">
    <source>
        <dbReference type="ARBA" id="ARBA00000847"/>
    </source>
</evidence>
<evidence type="ECO:0000256" key="10">
    <source>
        <dbReference type="PIRSR" id="PIRSR604385-3"/>
    </source>
</evidence>
<dbReference type="GO" id="GO:0019693">
    <property type="term" value="P:ribose phosphate metabolic process"/>
    <property type="evidence" value="ECO:0007669"/>
    <property type="project" value="TreeGrafter"/>
</dbReference>
<feature type="domain" description="Nudix hydrolase" evidence="11">
    <location>
        <begin position="34"/>
        <end position="167"/>
    </location>
</feature>
<dbReference type="GO" id="GO:0006753">
    <property type="term" value="P:nucleoside phosphate metabolic process"/>
    <property type="evidence" value="ECO:0007669"/>
    <property type="project" value="TreeGrafter"/>
</dbReference>
<evidence type="ECO:0000256" key="3">
    <source>
        <dbReference type="ARBA" id="ARBA00007275"/>
    </source>
</evidence>
<dbReference type="InterPro" id="IPR000086">
    <property type="entry name" value="NUDIX_hydrolase_dom"/>
</dbReference>
<reference evidence="12 13" key="1">
    <citation type="submission" date="2018-06" db="EMBL/GenBank/DDBJ databases">
        <authorList>
            <person name="Liu Z.-W."/>
        </authorList>
    </citation>
    <scope>NUCLEOTIDE SEQUENCE [LARGE SCALE GENOMIC DNA]</scope>
    <source>
        <strain evidence="12 13">2b14</strain>
    </source>
</reference>
<proteinExistence type="inferred from homology"/>
<dbReference type="NCBIfam" id="TIGR00052">
    <property type="entry name" value="nudix-type nucleoside diphosphatase, YffH/AdpP family"/>
    <property type="match status" value="1"/>
</dbReference>
<evidence type="ECO:0000256" key="8">
    <source>
        <dbReference type="ARBA" id="ARBA00032272"/>
    </source>
</evidence>
<dbReference type="InterPro" id="IPR004385">
    <property type="entry name" value="NDP_pyrophosphatase"/>
</dbReference>
<accession>A0A364REN8</accession>
<comment type="caution">
    <text evidence="12">The sequence shown here is derived from an EMBL/GenBank/DDBJ whole genome shotgun (WGS) entry which is preliminary data.</text>
</comment>
<dbReference type="GO" id="GO:0046872">
    <property type="term" value="F:metal ion binding"/>
    <property type="evidence" value="ECO:0007669"/>
    <property type="project" value="UniProtKB-KW"/>
</dbReference>
<name>A0A364REN8_9BACT</name>
<dbReference type="PROSITE" id="PS51462">
    <property type="entry name" value="NUDIX"/>
    <property type="match status" value="1"/>
</dbReference>
<keyword evidence="9" id="KW-0479">Metal-binding</keyword>
<dbReference type="PANTHER" id="PTHR11839:SF18">
    <property type="entry name" value="NUDIX HYDROLASE DOMAIN-CONTAINING PROTEIN"/>
    <property type="match status" value="1"/>
</dbReference>
<dbReference type="GO" id="GO:0005829">
    <property type="term" value="C:cytosol"/>
    <property type="evidence" value="ECO:0007669"/>
    <property type="project" value="TreeGrafter"/>
</dbReference>
<protein>
    <recommendedName>
        <fullName evidence="5">GDP-mannose pyrophosphatase</fullName>
    </recommendedName>
    <alternativeName>
        <fullName evidence="7">GDP-mannose hydrolase</fullName>
    </alternativeName>
    <alternativeName>
        <fullName evidence="8">GDPMK</fullName>
    </alternativeName>
</protein>
<keyword evidence="13" id="KW-1185">Reference proteome</keyword>
<comment type="similarity">
    <text evidence="3">Belongs to the Nudix hydrolase family. NudK subfamily.</text>
</comment>
<evidence type="ECO:0000256" key="7">
    <source>
        <dbReference type="ARBA" id="ARBA00032162"/>
    </source>
</evidence>
<organism evidence="12 13">
    <name type="scientific">Pontibacter arcticus</name>
    <dbReference type="NCBI Taxonomy" id="2080288"/>
    <lineage>
        <taxon>Bacteria</taxon>
        <taxon>Pseudomonadati</taxon>
        <taxon>Bacteroidota</taxon>
        <taxon>Cytophagia</taxon>
        <taxon>Cytophagales</taxon>
        <taxon>Hymenobacteraceae</taxon>
        <taxon>Pontibacter</taxon>
    </lineage>
</organism>
<dbReference type="OrthoDB" id="1523642at2"/>
<evidence type="ECO:0000256" key="2">
    <source>
        <dbReference type="ARBA" id="ARBA00001946"/>
    </source>
</evidence>
<evidence type="ECO:0000256" key="6">
    <source>
        <dbReference type="ARBA" id="ARBA00022801"/>
    </source>
</evidence>
<gene>
    <name evidence="12" type="ORF">DP923_05510</name>
</gene>
<feature type="short sequence motif" description="Nudix box" evidence="10">
    <location>
        <begin position="71"/>
        <end position="92"/>
    </location>
</feature>
<feature type="binding site" evidence="9">
    <location>
        <position position="70"/>
    </location>
    <ligand>
        <name>Mg(2+)</name>
        <dbReference type="ChEBI" id="CHEBI:18420"/>
        <label>1</label>
    </ligand>
</feature>
<evidence type="ECO:0000313" key="13">
    <source>
        <dbReference type="Proteomes" id="UP000251692"/>
    </source>
</evidence>
<feature type="binding site" evidence="9">
    <location>
        <position position="89"/>
    </location>
    <ligand>
        <name>Mg(2+)</name>
        <dbReference type="ChEBI" id="CHEBI:18420"/>
        <label>1</label>
    </ligand>
</feature>
<dbReference type="GO" id="GO:0019144">
    <property type="term" value="F:ADP-sugar diphosphatase activity"/>
    <property type="evidence" value="ECO:0007669"/>
    <property type="project" value="TreeGrafter"/>
</dbReference>
<evidence type="ECO:0000313" key="12">
    <source>
        <dbReference type="EMBL" id="RAU82715.1"/>
    </source>
</evidence>
<dbReference type="RefSeq" id="WP_112304866.1">
    <property type="nucleotide sequence ID" value="NZ_QMDV01000002.1"/>
</dbReference>
<keyword evidence="9" id="KW-0460">Magnesium</keyword>
<feature type="binding site" evidence="9">
    <location>
        <position position="136"/>
    </location>
    <ligand>
        <name>Mg(2+)</name>
        <dbReference type="ChEBI" id="CHEBI:18420"/>
        <label>1</label>
    </ligand>
</feature>
<reference evidence="12 13" key="2">
    <citation type="submission" date="2018-07" db="EMBL/GenBank/DDBJ databases">
        <title>Pontibacter sp. 2b14 genomic sequence and assembly.</title>
        <authorList>
            <person name="Du Z.-J."/>
        </authorList>
    </citation>
    <scope>NUCLEOTIDE SEQUENCE [LARGE SCALE GENOMIC DNA]</scope>
    <source>
        <strain evidence="12 13">2b14</strain>
    </source>
</reference>
<dbReference type="Proteomes" id="UP000251692">
    <property type="component" value="Unassembled WGS sequence"/>
</dbReference>
<evidence type="ECO:0000256" key="9">
    <source>
        <dbReference type="PIRSR" id="PIRSR604385-2"/>
    </source>
</evidence>
<evidence type="ECO:0000256" key="4">
    <source>
        <dbReference type="ARBA" id="ARBA00011738"/>
    </source>
</evidence>
<comment type="catalytic activity">
    <reaction evidence="1">
        <text>GDP-alpha-D-mannose + H2O = alpha-D-mannose 1-phosphate + GMP + 2 H(+)</text>
        <dbReference type="Rhea" id="RHEA:27978"/>
        <dbReference type="ChEBI" id="CHEBI:15377"/>
        <dbReference type="ChEBI" id="CHEBI:15378"/>
        <dbReference type="ChEBI" id="CHEBI:57527"/>
        <dbReference type="ChEBI" id="CHEBI:58115"/>
        <dbReference type="ChEBI" id="CHEBI:58409"/>
    </reaction>
</comment>
<dbReference type="InterPro" id="IPR015797">
    <property type="entry name" value="NUDIX_hydrolase-like_dom_sf"/>
</dbReference>
<dbReference type="PANTHER" id="PTHR11839">
    <property type="entry name" value="UDP/ADP-SUGAR PYROPHOSPHATASE"/>
    <property type="match status" value="1"/>
</dbReference>
<comment type="subunit">
    <text evidence="4">Homodimer.</text>
</comment>
<dbReference type="SUPFAM" id="SSF55811">
    <property type="entry name" value="Nudix"/>
    <property type="match status" value="1"/>
</dbReference>
<dbReference type="Pfam" id="PF00293">
    <property type="entry name" value="NUDIX"/>
    <property type="match status" value="1"/>
</dbReference>
<feature type="binding site" evidence="9">
    <location>
        <position position="85"/>
    </location>
    <ligand>
        <name>Mg(2+)</name>
        <dbReference type="ChEBI" id="CHEBI:18420"/>
        <label>1</label>
    </ligand>
</feature>
<evidence type="ECO:0000259" key="11">
    <source>
        <dbReference type="PROSITE" id="PS51462"/>
    </source>
</evidence>